<proteinExistence type="predicted"/>
<dbReference type="Proteomes" id="UP000487882">
    <property type="component" value="Unassembled WGS sequence"/>
</dbReference>
<dbReference type="InterPro" id="IPR006059">
    <property type="entry name" value="SBP"/>
</dbReference>
<evidence type="ECO:0000313" key="4">
    <source>
        <dbReference type="Proteomes" id="UP000487882"/>
    </source>
</evidence>
<name>A0A7K1J668_9BIFI</name>
<feature type="signal peptide" evidence="2">
    <location>
        <begin position="1"/>
        <end position="24"/>
    </location>
</feature>
<reference evidence="3 4" key="1">
    <citation type="submission" date="2019-09" db="EMBL/GenBank/DDBJ databases">
        <title>Bifidobacterium canis sp. nov., isolated from the digestive tract of German Shepherd dog puppy.</title>
        <authorList>
            <person name="Bunesova V."/>
        </authorList>
    </citation>
    <scope>NUCLEOTIDE SEQUENCE [LARGE SCALE GENOMIC DNA]</scope>
    <source>
        <strain evidence="3 4">GSD1FS</strain>
    </source>
</reference>
<dbReference type="AlphaFoldDB" id="A0A7K1J668"/>
<dbReference type="Gene3D" id="3.40.190.10">
    <property type="entry name" value="Periplasmic binding protein-like II"/>
    <property type="match status" value="1"/>
</dbReference>
<feature type="region of interest" description="Disordered" evidence="1">
    <location>
        <begin position="178"/>
        <end position="217"/>
    </location>
</feature>
<comment type="caution">
    <text evidence="3">The sequence shown here is derived from an EMBL/GenBank/DDBJ whole genome shotgun (WGS) entry which is preliminary data.</text>
</comment>
<gene>
    <name evidence="3" type="ORF">GSD1FS_1402</name>
</gene>
<feature type="chain" id="PRO_5039149548" evidence="2">
    <location>
        <begin position="25"/>
        <end position="217"/>
    </location>
</feature>
<evidence type="ECO:0000313" key="3">
    <source>
        <dbReference type="EMBL" id="MUH60051.1"/>
    </source>
</evidence>
<protein>
    <submittedName>
        <fullName evidence="3">ABC transporter, solute-binding protein</fullName>
    </submittedName>
</protein>
<dbReference type="Pfam" id="PF01547">
    <property type="entry name" value="SBP_bac_1"/>
    <property type="match status" value="1"/>
</dbReference>
<keyword evidence="2" id="KW-0732">Signal</keyword>
<dbReference type="PROSITE" id="PS51257">
    <property type="entry name" value="PROKAR_LIPOPROTEIN"/>
    <property type="match status" value="1"/>
</dbReference>
<accession>A0A7K1J668</accession>
<dbReference type="SUPFAM" id="SSF53850">
    <property type="entry name" value="Periplasmic binding protein-like II"/>
    <property type="match status" value="1"/>
</dbReference>
<organism evidence="3 4">
    <name type="scientific">Bifidobacterium canis</name>
    <dbReference type="NCBI Taxonomy" id="2610880"/>
    <lineage>
        <taxon>Bacteria</taxon>
        <taxon>Bacillati</taxon>
        <taxon>Actinomycetota</taxon>
        <taxon>Actinomycetes</taxon>
        <taxon>Bifidobacteriales</taxon>
        <taxon>Bifidobacteriaceae</taxon>
        <taxon>Bifidobacterium</taxon>
    </lineage>
</organism>
<sequence>MKHFKPLLASALTVAMLVSMGACGGSNGASSGNSGEGTVIKVQTFNNPGFGAATSERPGADLWKKFEEAHPGVKVEETAAASSDDARAAFNTAISTGSNAYDVYLTEVDWMPSLMAMPDKFADLTEATKGNDWVDWKTQGATVNGKLIGAGTTSALRPSATAQICSTKQACQAILPNSQNGSVATTPRGRRSSRQARNTQRRPACLGMTRWRATGSR</sequence>
<dbReference type="EMBL" id="WNLP01000007">
    <property type="protein sequence ID" value="MUH60051.1"/>
    <property type="molecule type" value="Genomic_DNA"/>
</dbReference>
<keyword evidence="4" id="KW-1185">Reference proteome</keyword>
<evidence type="ECO:0000256" key="2">
    <source>
        <dbReference type="SAM" id="SignalP"/>
    </source>
</evidence>
<evidence type="ECO:0000256" key="1">
    <source>
        <dbReference type="SAM" id="MobiDB-lite"/>
    </source>
</evidence>